<organism evidence="2 3">
    <name type="scientific">Acidithiobacillus thiooxidans</name>
    <name type="common">Thiobacillus thiooxidans</name>
    <dbReference type="NCBI Taxonomy" id="930"/>
    <lineage>
        <taxon>Bacteria</taxon>
        <taxon>Pseudomonadati</taxon>
        <taxon>Pseudomonadota</taxon>
        <taxon>Acidithiobacillia</taxon>
        <taxon>Acidithiobacillales</taxon>
        <taxon>Acidithiobacillaceae</taxon>
        <taxon>Acidithiobacillus</taxon>
    </lineage>
</organism>
<evidence type="ECO:0000259" key="1">
    <source>
        <dbReference type="SMART" id="SM00493"/>
    </source>
</evidence>
<dbReference type="Pfam" id="PF13155">
    <property type="entry name" value="Toprim_2"/>
    <property type="match status" value="1"/>
</dbReference>
<proteinExistence type="predicted"/>
<gene>
    <name evidence="2" type="ORF">A6P07_10885</name>
</gene>
<dbReference type="EMBL" id="LWSA01000152">
    <property type="protein sequence ID" value="OCX71985.1"/>
    <property type="molecule type" value="Genomic_DNA"/>
</dbReference>
<dbReference type="Gene3D" id="3.40.1360.10">
    <property type="match status" value="1"/>
</dbReference>
<dbReference type="InterPro" id="IPR034154">
    <property type="entry name" value="TOPRIM_DnaG/twinkle"/>
</dbReference>
<protein>
    <recommendedName>
        <fullName evidence="1">Toprim domain-containing protein</fullName>
    </recommendedName>
</protein>
<evidence type="ECO:0000313" key="3">
    <source>
        <dbReference type="Proteomes" id="UP000094893"/>
    </source>
</evidence>
<dbReference type="RefSeq" id="WP_024894673.1">
    <property type="nucleotide sequence ID" value="NZ_LWRZ01000289.1"/>
</dbReference>
<comment type="caution">
    <text evidence="2">The sequence shown here is derived from an EMBL/GenBank/DDBJ whole genome shotgun (WGS) entry which is preliminary data.</text>
</comment>
<dbReference type="SUPFAM" id="SSF56731">
    <property type="entry name" value="DNA primase core"/>
    <property type="match status" value="1"/>
</dbReference>
<dbReference type="Proteomes" id="UP000094893">
    <property type="component" value="Unassembled WGS sequence"/>
</dbReference>
<dbReference type="AlphaFoldDB" id="A0A1C2I3M8"/>
<reference evidence="2 3" key="1">
    <citation type="journal article" date="2016" name="Int. J. Mol. Sci.">
        <title>Comparative genomics of the extreme acidophile Acidithiobacillus thiooxidans reveals intraspecific divergence and niche adaptation.</title>
        <authorList>
            <person name="Zhang X."/>
            <person name="Feng X."/>
            <person name="Tao J."/>
            <person name="Ma L."/>
            <person name="Xiao Y."/>
            <person name="Liang Y."/>
            <person name="Liu X."/>
            <person name="Yin H."/>
        </authorList>
    </citation>
    <scope>NUCLEOTIDE SEQUENCE [LARGE SCALE GENOMIC DNA]</scope>
    <source>
        <strain evidence="2 3">A02</strain>
    </source>
</reference>
<dbReference type="SMART" id="SM00493">
    <property type="entry name" value="TOPRIM"/>
    <property type="match status" value="1"/>
</dbReference>
<feature type="domain" description="Toprim" evidence="1">
    <location>
        <begin position="361"/>
        <end position="440"/>
    </location>
</feature>
<evidence type="ECO:0000313" key="2">
    <source>
        <dbReference type="EMBL" id="OCX71985.1"/>
    </source>
</evidence>
<name>A0A1C2I3M8_ACITH</name>
<sequence>MSFNSNSAIDTDTLTRIPLPAVLADHGYGIQQTGPGRFQAESPDHSERLSVSRLPDGKWLYRDQNHQDNKGNAINFLQAHGVNGFREAANALSLYTQPEKSAAATALLNDLDHRYQDAGRDELQRFNAEIPLNRFVEAHGWTLDDKESTRTWEKYRSPAGDSIVISPDKNFYFHQQNKDQDKGGVIQFTQAHVLNNGSLGDTRKYLRDFSGDKRPGWKMPVQSRSADVVKLTQIEDRKAEWKELSPLSPKSIHYLTALRGLEPETLAAYGKSIRTDIHQTEKGLHPAGVAPGKGGELHNVAFAHVAIDKDNKPVIAGWEKKGPGKEKTFNGFHGHRGIAVFKHKDFDNADERGPDDIEFCQKMILCESSIDALSKAQMDGCHPGDVYVSIGGTPSAAAEKSLSALIRKNEPQEVVLAFDNDDAGRGFAIHMERYLAKENLKFTMPYFTSRTVFPPKDFKDWNDMLKPKVPARNQDHAREAGLGMGG</sequence>
<accession>A0A1C2I3M8</accession>
<dbReference type="CDD" id="cd01029">
    <property type="entry name" value="TOPRIM_primases"/>
    <property type="match status" value="1"/>
</dbReference>
<dbReference type="InterPro" id="IPR006171">
    <property type="entry name" value="TOPRIM_dom"/>
</dbReference>